<evidence type="ECO:0000256" key="5">
    <source>
        <dbReference type="ARBA" id="ARBA00023104"/>
    </source>
</evidence>
<name>A0A514D3V7_9VIRU</name>
<evidence type="ECO:0000313" key="8">
    <source>
        <dbReference type="EMBL" id="QDH88302.1"/>
    </source>
</evidence>
<evidence type="ECO:0008006" key="9">
    <source>
        <dbReference type="Google" id="ProtNLM"/>
    </source>
</evidence>
<evidence type="ECO:0000256" key="1">
    <source>
        <dbReference type="ARBA" id="ARBA00004328"/>
    </source>
</evidence>
<reference evidence="8" key="1">
    <citation type="submission" date="2019-05" db="EMBL/GenBank/DDBJ databases">
        <title>Metatranscriptomic reconstruction reveals RNA viruses with the potential to shape carbon cycling in soil.</title>
        <authorList>
            <person name="Starr E.P."/>
            <person name="Nuccio E."/>
            <person name="Pett-Ridge J."/>
            <person name="Banfield J.F."/>
            <person name="Firestone M.K."/>
        </authorList>
    </citation>
    <scope>NUCLEOTIDE SEQUENCE</scope>
    <source>
        <strain evidence="8">H3_Rhizo_Litter_13_scaffold_349</strain>
    </source>
</reference>
<dbReference type="GO" id="GO:0044423">
    <property type="term" value="C:virion component"/>
    <property type="evidence" value="ECO:0007669"/>
    <property type="project" value="UniProtKB-KW"/>
</dbReference>
<dbReference type="GO" id="GO:0039666">
    <property type="term" value="P:virion attachment to host cell pilus"/>
    <property type="evidence" value="ECO:0007669"/>
    <property type="project" value="UniProtKB-KW"/>
</dbReference>
<evidence type="ECO:0000256" key="4">
    <source>
        <dbReference type="ARBA" id="ARBA00022844"/>
    </source>
</evidence>
<protein>
    <recommendedName>
        <fullName evidence="9">Maturation</fullName>
    </recommendedName>
</protein>
<dbReference type="EMBL" id="MN034002">
    <property type="protein sequence ID" value="QDH88302.1"/>
    <property type="molecule type" value="Genomic_RNA"/>
</dbReference>
<accession>A0A514D3V7</accession>
<evidence type="ECO:0000256" key="2">
    <source>
        <dbReference type="ARBA" id="ARBA00022581"/>
    </source>
</evidence>
<keyword evidence="5" id="KW-1175">Viral attachment to host cell pilus</keyword>
<organism evidence="8">
    <name type="scientific">Leviviridae sp</name>
    <dbReference type="NCBI Taxonomy" id="2027243"/>
    <lineage>
        <taxon>Viruses</taxon>
        <taxon>Riboviria</taxon>
        <taxon>Orthornavirae</taxon>
        <taxon>Lenarviricota</taxon>
        <taxon>Leviviricetes</taxon>
        <taxon>Norzivirales</taxon>
        <taxon>Fiersviridae</taxon>
    </lineage>
</organism>
<evidence type="ECO:0000256" key="3">
    <source>
        <dbReference type="ARBA" id="ARBA00022804"/>
    </source>
</evidence>
<evidence type="ECO:0000256" key="7">
    <source>
        <dbReference type="ARBA" id="ARBA00035110"/>
    </source>
</evidence>
<keyword evidence="6" id="KW-1160">Virus entry into host cell</keyword>
<comment type="subcellular location">
    <subcellularLocation>
        <location evidence="1">Virion</location>
    </subcellularLocation>
</comment>
<sequence>MVSLSRGFLWLVLPFGLDLISYAVRLSRTFMPTKVKVKYQTGVIHEYYSDSRNPSVVVDTYSLFSRNISGQFTGVSNPGWRMQVKRRINATTNASWYYRELEEDFKLGLHADLYYFDGGTSSWKHWAEWDQKLTGPLLKRPPVPDTFPSDSTADASARLNFLGKIRDLQSAFMTGTFVGELAETIRMIRRPAQSLRHGIDQYVQTARKVARRTSGLGRSKALTGTWLEYQYGWRPLISDIQQASEALASQGRKIKLEFVKAHGSADSSSFVNGSEVVFGRGVDYSFTRKAKTSVRYMAGVSMFSDQPVPTMSHWGLDGFSFFPTVWNLIPYSFLVDYFSNIGKIIDAVCVQNFIIDWGCKTIFREAEETCSSFKQPDLGQYTTNDFRPHDTGTSVQTYKNRVVSGDRVSVMAVEADIRDIRLNIPGSGTKWLNIAALARQRMV</sequence>
<keyword evidence="2" id="KW-0945">Host-virus interaction</keyword>
<dbReference type="InterPro" id="IPR005563">
    <property type="entry name" value="A_protein"/>
</dbReference>
<evidence type="ECO:0000256" key="6">
    <source>
        <dbReference type="ARBA" id="ARBA00023296"/>
    </source>
</evidence>
<keyword evidence="4" id="KW-0946">Virion</keyword>
<dbReference type="Pfam" id="PF03863">
    <property type="entry name" value="Phage_mat-A"/>
    <property type="match status" value="1"/>
</dbReference>
<gene>
    <name evidence="8" type="ORF">H3RhizoLitter13349_000003</name>
</gene>
<proteinExistence type="inferred from homology"/>
<comment type="similarity">
    <text evidence="7">Belongs to the Leviviricetes maturation protein family.</text>
</comment>
<keyword evidence="3" id="KW-1161">Viral attachment to host cell</keyword>